<dbReference type="Proteomes" id="UP000235388">
    <property type="component" value="Unassembled WGS sequence"/>
</dbReference>
<evidence type="ECO:0000313" key="2">
    <source>
        <dbReference type="Proteomes" id="UP000235388"/>
    </source>
</evidence>
<accession>A0A2N5T9X3</accession>
<organism evidence="1 2">
    <name type="scientific">Puccinia coronata f. sp. avenae</name>
    <dbReference type="NCBI Taxonomy" id="200324"/>
    <lineage>
        <taxon>Eukaryota</taxon>
        <taxon>Fungi</taxon>
        <taxon>Dikarya</taxon>
        <taxon>Basidiomycota</taxon>
        <taxon>Pucciniomycotina</taxon>
        <taxon>Pucciniomycetes</taxon>
        <taxon>Pucciniales</taxon>
        <taxon>Pucciniaceae</taxon>
        <taxon>Puccinia</taxon>
    </lineage>
</organism>
<dbReference type="AlphaFoldDB" id="A0A2N5T9X3"/>
<protein>
    <submittedName>
        <fullName evidence="1">Uncharacterized protein</fullName>
    </submittedName>
</protein>
<keyword evidence="2" id="KW-1185">Reference proteome</keyword>
<proteinExistence type="predicted"/>
<sequence>MSLDNLTLVPLVEGSRWEKRKRLLGLNIELVANQLVKKKRSLARLRKRLRRKQLLFPLTR</sequence>
<gene>
    <name evidence="1" type="ORF">PCANC_27123</name>
</gene>
<name>A0A2N5T9X3_9BASI</name>
<evidence type="ECO:0000313" key="1">
    <source>
        <dbReference type="EMBL" id="PLW22295.1"/>
    </source>
</evidence>
<reference evidence="1 2" key="1">
    <citation type="submission" date="2017-11" db="EMBL/GenBank/DDBJ databases">
        <title>De novo assembly and phasing of dikaryotic genomes from two isolates of Puccinia coronata f. sp. avenae, the causal agent of oat crown rust.</title>
        <authorList>
            <person name="Miller M.E."/>
            <person name="Zhang Y."/>
            <person name="Omidvar V."/>
            <person name="Sperschneider J."/>
            <person name="Schwessinger B."/>
            <person name="Raley C."/>
            <person name="Palmer J.M."/>
            <person name="Garnica D."/>
            <person name="Upadhyaya N."/>
            <person name="Rathjen J."/>
            <person name="Taylor J.M."/>
            <person name="Park R.F."/>
            <person name="Dodds P.N."/>
            <person name="Hirsch C.D."/>
            <person name="Kianian S.F."/>
            <person name="Figueroa M."/>
        </authorList>
    </citation>
    <scope>NUCLEOTIDE SEQUENCE [LARGE SCALE GENOMIC DNA]</scope>
    <source>
        <strain evidence="1">12NC29</strain>
    </source>
</reference>
<comment type="caution">
    <text evidence="1">The sequence shown here is derived from an EMBL/GenBank/DDBJ whole genome shotgun (WGS) entry which is preliminary data.</text>
</comment>
<dbReference type="EMBL" id="PGCJ01000765">
    <property type="protein sequence ID" value="PLW22295.1"/>
    <property type="molecule type" value="Genomic_DNA"/>
</dbReference>